<proteinExistence type="predicted"/>
<reference evidence="2" key="1">
    <citation type="journal article" date="2023" name="G3 (Bethesda)">
        <title>A reference genome for the long-term kleptoplast-retaining sea slug Elysia crispata morphotype clarki.</title>
        <authorList>
            <person name="Eastman K.E."/>
            <person name="Pendleton A.L."/>
            <person name="Shaikh M.A."/>
            <person name="Suttiyut T."/>
            <person name="Ogas R."/>
            <person name="Tomko P."/>
            <person name="Gavelis G."/>
            <person name="Widhalm J.R."/>
            <person name="Wisecaver J.H."/>
        </authorList>
    </citation>
    <scope>NUCLEOTIDE SEQUENCE</scope>
    <source>
        <strain evidence="2">ECLA1</strain>
    </source>
</reference>
<accession>A0AAE0ZUN2</accession>
<feature type="region of interest" description="Disordered" evidence="1">
    <location>
        <begin position="1"/>
        <end position="21"/>
    </location>
</feature>
<comment type="caution">
    <text evidence="2">The sequence shown here is derived from an EMBL/GenBank/DDBJ whole genome shotgun (WGS) entry which is preliminary data.</text>
</comment>
<dbReference type="AlphaFoldDB" id="A0AAE0ZUN2"/>
<evidence type="ECO:0000313" key="3">
    <source>
        <dbReference type="Proteomes" id="UP001283361"/>
    </source>
</evidence>
<evidence type="ECO:0000313" key="2">
    <source>
        <dbReference type="EMBL" id="KAK3775717.1"/>
    </source>
</evidence>
<protein>
    <submittedName>
        <fullName evidence="2">Uncharacterized protein</fullName>
    </submittedName>
</protein>
<name>A0AAE0ZUN2_9GAST</name>
<gene>
    <name evidence="2" type="ORF">RRG08_044775</name>
</gene>
<dbReference type="EMBL" id="JAWDGP010003283">
    <property type="protein sequence ID" value="KAK3775717.1"/>
    <property type="molecule type" value="Genomic_DNA"/>
</dbReference>
<sequence>MEATNVTRMGNDKTNGNKRISKTEKKIEKGIWWISPLKVHVAGKEVISKILFLETMKNLNELNKKKRIMEEGEKGGEGEEDKLHEEKRLPFLRRLANIGHIKRVSHLAPN</sequence>
<dbReference type="Proteomes" id="UP001283361">
    <property type="component" value="Unassembled WGS sequence"/>
</dbReference>
<organism evidence="2 3">
    <name type="scientific">Elysia crispata</name>
    <name type="common">lettuce slug</name>
    <dbReference type="NCBI Taxonomy" id="231223"/>
    <lineage>
        <taxon>Eukaryota</taxon>
        <taxon>Metazoa</taxon>
        <taxon>Spiralia</taxon>
        <taxon>Lophotrochozoa</taxon>
        <taxon>Mollusca</taxon>
        <taxon>Gastropoda</taxon>
        <taxon>Heterobranchia</taxon>
        <taxon>Euthyneura</taxon>
        <taxon>Panpulmonata</taxon>
        <taxon>Sacoglossa</taxon>
        <taxon>Placobranchoidea</taxon>
        <taxon>Plakobranchidae</taxon>
        <taxon>Elysia</taxon>
    </lineage>
</organism>
<evidence type="ECO:0000256" key="1">
    <source>
        <dbReference type="SAM" id="MobiDB-lite"/>
    </source>
</evidence>
<keyword evidence="3" id="KW-1185">Reference proteome</keyword>
<feature type="compositionally biased region" description="Polar residues" evidence="1">
    <location>
        <begin position="1"/>
        <end position="18"/>
    </location>
</feature>